<evidence type="ECO:0000256" key="1">
    <source>
        <dbReference type="ARBA" id="ARBA00005429"/>
    </source>
</evidence>
<comment type="caution">
    <text evidence="8">The sequence shown here is derived from an EMBL/GenBank/DDBJ whole genome shotgun (WGS) entry which is preliminary data.</text>
</comment>
<feature type="domain" description="IRG-type G" evidence="7">
    <location>
        <begin position="163"/>
        <end position="358"/>
    </location>
</feature>
<dbReference type="SUPFAM" id="SSF52540">
    <property type="entry name" value="P-loop containing nucleoside triphosphate hydrolases"/>
    <property type="match status" value="2"/>
</dbReference>
<dbReference type="InterPro" id="IPR030385">
    <property type="entry name" value="G_IRG_dom"/>
</dbReference>
<proteinExistence type="inferred from homology"/>
<dbReference type="Proteomes" id="UP000823399">
    <property type="component" value="Unassembled WGS sequence"/>
</dbReference>
<evidence type="ECO:0000256" key="5">
    <source>
        <dbReference type="SAM" id="Coils"/>
    </source>
</evidence>
<keyword evidence="2" id="KW-0547">Nucleotide-binding</keyword>
<evidence type="ECO:0000256" key="2">
    <source>
        <dbReference type="ARBA" id="ARBA00022741"/>
    </source>
</evidence>
<dbReference type="GO" id="GO:0016020">
    <property type="term" value="C:membrane"/>
    <property type="evidence" value="ECO:0007669"/>
    <property type="project" value="InterPro"/>
</dbReference>
<evidence type="ECO:0000256" key="3">
    <source>
        <dbReference type="ARBA" id="ARBA00022801"/>
    </source>
</evidence>
<dbReference type="GeneID" id="64695223"/>
<organism evidence="8 9">
    <name type="scientific">Suillus discolor</name>
    <dbReference type="NCBI Taxonomy" id="1912936"/>
    <lineage>
        <taxon>Eukaryota</taxon>
        <taxon>Fungi</taxon>
        <taxon>Dikarya</taxon>
        <taxon>Basidiomycota</taxon>
        <taxon>Agaricomycotina</taxon>
        <taxon>Agaricomycetes</taxon>
        <taxon>Agaricomycetidae</taxon>
        <taxon>Boletales</taxon>
        <taxon>Suillineae</taxon>
        <taxon>Suillaceae</taxon>
        <taxon>Suillus</taxon>
    </lineage>
</organism>
<feature type="domain" description="IRG-type G" evidence="7">
    <location>
        <begin position="430"/>
        <end position="627"/>
    </location>
</feature>
<feature type="compositionally biased region" description="Basic and acidic residues" evidence="6">
    <location>
        <begin position="99"/>
        <end position="124"/>
    </location>
</feature>
<dbReference type="RefSeq" id="XP_041291092.1">
    <property type="nucleotide sequence ID" value="XM_041432964.1"/>
</dbReference>
<keyword evidence="5" id="KW-0175">Coiled coil</keyword>
<comment type="similarity">
    <text evidence="1">Belongs to the TRAFAC class dynamin-like GTPase superfamily. IRG family.</text>
</comment>
<evidence type="ECO:0000313" key="8">
    <source>
        <dbReference type="EMBL" id="KAG2105042.1"/>
    </source>
</evidence>
<dbReference type="PROSITE" id="PS51716">
    <property type="entry name" value="G_IRG"/>
    <property type="match status" value="2"/>
</dbReference>
<evidence type="ECO:0000313" key="9">
    <source>
        <dbReference type="Proteomes" id="UP000823399"/>
    </source>
</evidence>
<evidence type="ECO:0000256" key="6">
    <source>
        <dbReference type="SAM" id="MobiDB-lite"/>
    </source>
</evidence>
<keyword evidence="4" id="KW-0342">GTP-binding</keyword>
<dbReference type="GO" id="GO:0016787">
    <property type="term" value="F:hydrolase activity"/>
    <property type="evidence" value="ECO:0007669"/>
    <property type="project" value="UniProtKB-KW"/>
</dbReference>
<feature type="coiled-coil region" evidence="5">
    <location>
        <begin position="1"/>
        <end position="35"/>
    </location>
</feature>
<feature type="compositionally biased region" description="Basic and acidic residues" evidence="6">
    <location>
        <begin position="75"/>
        <end position="92"/>
    </location>
</feature>
<keyword evidence="3" id="KW-0378">Hydrolase</keyword>
<dbReference type="Pfam" id="PF05049">
    <property type="entry name" value="IIGP"/>
    <property type="match status" value="2"/>
</dbReference>
<dbReference type="AlphaFoldDB" id="A0A9P7F3F8"/>
<dbReference type="InterPro" id="IPR051515">
    <property type="entry name" value="IRG"/>
</dbReference>
<dbReference type="InterPro" id="IPR007743">
    <property type="entry name" value="Immunity-related_GTPase-like"/>
</dbReference>
<reference evidence="8" key="1">
    <citation type="journal article" date="2020" name="New Phytol.">
        <title>Comparative genomics reveals dynamic genome evolution in host specialist ectomycorrhizal fungi.</title>
        <authorList>
            <person name="Lofgren L.A."/>
            <person name="Nguyen N.H."/>
            <person name="Vilgalys R."/>
            <person name="Ruytinx J."/>
            <person name="Liao H.L."/>
            <person name="Branco S."/>
            <person name="Kuo A."/>
            <person name="LaButti K."/>
            <person name="Lipzen A."/>
            <person name="Andreopoulos W."/>
            <person name="Pangilinan J."/>
            <person name="Riley R."/>
            <person name="Hundley H."/>
            <person name="Na H."/>
            <person name="Barry K."/>
            <person name="Grigoriev I.V."/>
            <person name="Stajich J.E."/>
            <person name="Kennedy P.G."/>
        </authorList>
    </citation>
    <scope>NUCLEOTIDE SEQUENCE</scope>
    <source>
        <strain evidence="8">FC423</strain>
    </source>
</reference>
<dbReference type="PANTHER" id="PTHR32341">
    <property type="entry name" value="INTERFERON-INDUCIBLE GTPASE"/>
    <property type="match status" value="1"/>
</dbReference>
<dbReference type="InterPro" id="IPR027417">
    <property type="entry name" value="P-loop_NTPase"/>
</dbReference>
<protein>
    <submittedName>
        <fullName evidence="8">Interferon-inducible GTPase-domain-containing protein</fullName>
    </submittedName>
</protein>
<dbReference type="EMBL" id="JABBWM010000039">
    <property type="protein sequence ID" value="KAG2105042.1"/>
    <property type="molecule type" value="Genomic_DNA"/>
</dbReference>
<feature type="region of interest" description="Disordered" evidence="6">
    <location>
        <begin position="69"/>
        <end position="133"/>
    </location>
</feature>
<dbReference type="OrthoDB" id="422720at2759"/>
<accession>A0A9P7F3F8</accession>
<dbReference type="Gene3D" id="3.40.50.300">
    <property type="entry name" value="P-loop containing nucleotide triphosphate hydrolases"/>
    <property type="match status" value="2"/>
</dbReference>
<gene>
    <name evidence="8" type="ORF">F5147DRAFT_638110</name>
</gene>
<keyword evidence="9" id="KW-1185">Reference proteome</keyword>
<dbReference type="PANTHER" id="PTHR32341:SF10">
    <property type="entry name" value="INTERFERON-INDUCIBLE GTPASE 5"/>
    <property type="match status" value="1"/>
</dbReference>
<evidence type="ECO:0000256" key="4">
    <source>
        <dbReference type="ARBA" id="ARBA00023134"/>
    </source>
</evidence>
<evidence type="ECO:0000259" key="7">
    <source>
        <dbReference type="PROSITE" id="PS51716"/>
    </source>
</evidence>
<dbReference type="GO" id="GO:0005525">
    <property type="term" value="F:GTP binding"/>
    <property type="evidence" value="ECO:0007669"/>
    <property type="project" value="UniProtKB-KW"/>
</dbReference>
<sequence length="667" mass="74655">MATVQAECAAARAEIAELIKSNQESQQKALEAQQTALQAAAASQDQAHKEMMAMVQAGRVDKEARLLAEAAARTAGEETKQRASEAEEERKRTAAVQEQAERDPQAAQEQAKKSQEAADEEKSKATATQEEAERKLKEGIQLVVTPTPEEVSAAKRKVQYREDLFHFAVAGMAGGGKSSLINAFRGLRNKDIGSAATGVTGTTLAMTRYASPNVEYPYVWYDIPGAGTLKIPDWQYFNTQGLYVFDCIIVLFDNRFTMTDIAILTNCKRFKIPTYIVRSKADQHIRFIMKDMGYDSDDDESEDRKKKLYQAARQQFIQQTRQIVKDNLENAKIPDQRVYIVSNEPMLGVVKEKRPRQAIDEIELLNDLIGEAQTRRARCDAEGAAEEKLREANVAREEAEGKLAQGIQPLVTPTPEEVNNTKSLAKYCEDLFHIAVAGTAGGGKSSLINAFRGLRNNDTRAAATGVIETTTAIARCPDPNPDYPYVWYDVPGAGTFKIPDWLYFNSQGLYIYDCIIVLFNDRFTETEIAVLTNCRRFKIPTYIVRSKADSHIRDLMKEEGYNSDDDGGDKKKKLYQAASQKFIQQTRQSVKDNLENANMPDQRVYIVSNETMLDVVKQKRPKKVIDEIELLSDLIWAAQIRRLGRSEALVATTVKKMLQSIRANSGI</sequence>
<name>A0A9P7F3F8_9AGAM</name>